<evidence type="ECO:0000256" key="12">
    <source>
        <dbReference type="RuleBase" id="RU000679"/>
    </source>
</evidence>
<evidence type="ECO:0000256" key="4">
    <source>
        <dbReference type="ARBA" id="ARBA00022461"/>
    </source>
</evidence>
<accession>A0A553NTJ4</accession>
<dbReference type="Proteomes" id="UP000318571">
    <property type="component" value="Chromosome 1"/>
</dbReference>
<dbReference type="GO" id="GO:0005886">
    <property type="term" value="C:plasma membrane"/>
    <property type="evidence" value="ECO:0007669"/>
    <property type="project" value="TreeGrafter"/>
</dbReference>
<protein>
    <submittedName>
        <fullName evidence="14">Uncharacterized protein</fullName>
    </submittedName>
</protein>
<evidence type="ECO:0000256" key="1">
    <source>
        <dbReference type="ARBA" id="ARBA00004141"/>
    </source>
</evidence>
<evidence type="ECO:0000256" key="10">
    <source>
        <dbReference type="ARBA" id="ARBA00023201"/>
    </source>
</evidence>
<dbReference type="PANTHER" id="PTHR11690">
    <property type="entry name" value="AMILORIDE-SENSITIVE SODIUM CHANNEL-RELATED"/>
    <property type="match status" value="1"/>
</dbReference>
<keyword evidence="5 12" id="KW-0812">Transmembrane</keyword>
<evidence type="ECO:0000313" key="15">
    <source>
        <dbReference type="Proteomes" id="UP000318571"/>
    </source>
</evidence>
<evidence type="ECO:0000313" key="14">
    <source>
        <dbReference type="EMBL" id="TRY68750.1"/>
    </source>
</evidence>
<dbReference type="GO" id="GO:0015280">
    <property type="term" value="F:ligand-gated sodium channel activity"/>
    <property type="evidence" value="ECO:0007669"/>
    <property type="project" value="TreeGrafter"/>
</dbReference>
<keyword evidence="4 12" id="KW-0894">Sodium channel</keyword>
<dbReference type="InterPro" id="IPR001873">
    <property type="entry name" value="ENaC"/>
</dbReference>
<proteinExistence type="inferred from homology"/>
<evidence type="ECO:0000256" key="11">
    <source>
        <dbReference type="ARBA" id="ARBA00023303"/>
    </source>
</evidence>
<evidence type="ECO:0000256" key="13">
    <source>
        <dbReference type="SAM" id="Phobius"/>
    </source>
</evidence>
<keyword evidence="11 12" id="KW-0407">Ion channel</keyword>
<organism evidence="14 15">
    <name type="scientific">Tigriopus californicus</name>
    <name type="common">Marine copepod</name>
    <dbReference type="NCBI Taxonomy" id="6832"/>
    <lineage>
        <taxon>Eukaryota</taxon>
        <taxon>Metazoa</taxon>
        <taxon>Ecdysozoa</taxon>
        <taxon>Arthropoda</taxon>
        <taxon>Crustacea</taxon>
        <taxon>Multicrustacea</taxon>
        <taxon>Hexanauplia</taxon>
        <taxon>Copepoda</taxon>
        <taxon>Harpacticoida</taxon>
        <taxon>Harpacticidae</taxon>
        <taxon>Tigriopus</taxon>
    </lineage>
</organism>
<evidence type="ECO:0000256" key="2">
    <source>
        <dbReference type="ARBA" id="ARBA00007193"/>
    </source>
</evidence>
<dbReference type="EMBL" id="VCGU01000010">
    <property type="protein sequence ID" value="TRY68750.1"/>
    <property type="molecule type" value="Genomic_DNA"/>
</dbReference>
<keyword evidence="6 13" id="KW-1133">Transmembrane helix</keyword>
<evidence type="ECO:0000256" key="3">
    <source>
        <dbReference type="ARBA" id="ARBA00022448"/>
    </source>
</evidence>
<reference evidence="14 15" key="1">
    <citation type="journal article" date="2018" name="Nat. Ecol. Evol.">
        <title>Genomic signatures of mitonuclear coevolution across populations of Tigriopus californicus.</title>
        <authorList>
            <person name="Barreto F.S."/>
            <person name="Watson E.T."/>
            <person name="Lima T.G."/>
            <person name="Willett C.S."/>
            <person name="Edmands S."/>
            <person name="Li W."/>
            <person name="Burton R.S."/>
        </authorList>
    </citation>
    <scope>NUCLEOTIDE SEQUENCE [LARGE SCALE GENOMIC DNA]</scope>
    <source>
        <strain evidence="14 15">San Diego</strain>
    </source>
</reference>
<name>A0A553NTJ4_TIGCA</name>
<comment type="similarity">
    <text evidence="2 12">Belongs to the amiloride-sensitive sodium channel (TC 1.A.6) family.</text>
</comment>
<evidence type="ECO:0000256" key="8">
    <source>
        <dbReference type="ARBA" id="ARBA00023065"/>
    </source>
</evidence>
<dbReference type="AlphaFoldDB" id="A0A553NTJ4"/>
<gene>
    <name evidence="14" type="ORF">TCAL_04699</name>
</gene>
<keyword evidence="15" id="KW-1185">Reference proteome</keyword>
<dbReference type="Pfam" id="PF00858">
    <property type="entry name" value="ASC"/>
    <property type="match status" value="1"/>
</dbReference>
<keyword evidence="10 12" id="KW-0739">Sodium transport</keyword>
<evidence type="ECO:0000256" key="6">
    <source>
        <dbReference type="ARBA" id="ARBA00022989"/>
    </source>
</evidence>
<evidence type="ECO:0000256" key="9">
    <source>
        <dbReference type="ARBA" id="ARBA00023136"/>
    </source>
</evidence>
<keyword evidence="7" id="KW-0915">Sodium</keyword>
<comment type="subcellular location">
    <subcellularLocation>
        <location evidence="1">Membrane</location>
        <topology evidence="1">Multi-pass membrane protein</topology>
    </subcellularLocation>
</comment>
<evidence type="ECO:0000256" key="7">
    <source>
        <dbReference type="ARBA" id="ARBA00023053"/>
    </source>
</evidence>
<comment type="caution">
    <text evidence="14">The sequence shown here is derived from an EMBL/GenBank/DDBJ whole genome shotgun (WGS) entry which is preliminary data.</text>
</comment>
<keyword evidence="9 13" id="KW-0472">Membrane</keyword>
<evidence type="ECO:0000256" key="5">
    <source>
        <dbReference type="ARBA" id="ARBA00022692"/>
    </source>
</evidence>
<keyword evidence="3 12" id="KW-0813">Transport</keyword>
<keyword evidence="8 12" id="KW-0406">Ion transport</keyword>
<feature type="transmembrane region" description="Helical" evidence="13">
    <location>
        <begin position="96"/>
        <end position="117"/>
    </location>
</feature>
<sequence>MKRKQVLTLDHQLTITVQNAHPLGQKGEKLLLQAAKVTAIGDRESWGNHPIGQTFLLTAIMGLLRVIRETFLDFGRNTSIAGLNNAMKAKSIIRSLIWLTLFSVGLYFTLVGIISVVKDYNQYPVVTKTELQQEKLVNFPAISICNHNRVHCNNLLTQYYTLKEVLENGTTTSGLNQTILILSELFDKTGCRAQVCDQIIEPLAVNRSATVNYSSTDWNLVRLAQIDCNLESEERELICYHLAFAYEETTNNSKYTGPVVKRVTKAQTSFKCGQPPTMTMNPINRMGKTQMNKAQMKPKPETPRMKLQMEVKAEEVQMHL</sequence>